<accession>A0A498HUW3</accession>
<keyword evidence="2" id="KW-0472">Membrane</keyword>
<dbReference type="AlphaFoldDB" id="A0A498HUW3"/>
<dbReference type="InterPro" id="IPR004864">
    <property type="entry name" value="LEA_2"/>
</dbReference>
<gene>
    <name evidence="5" type="ORF">DVH24_012645</name>
</gene>
<feature type="transmembrane region" description="Helical" evidence="2">
    <location>
        <begin position="477"/>
        <end position="495"/>
    </location>
</feature>
<feature type="transmembrane region" description="Helical" evidence="2">
    <location>
        <begin position="12"/>
        <end position="39"/>
    </location>
</feature>
<feature type="region of interest" description="Disordered" evidence="1">
    <location>
        <begin position="132"/>
        <end position="190"/>
    </location>
</feature>
<feature type="compositionally biased region" description="Basic and acidic residues" evidence="1">
    <location>
        <begin position="202"/>
        <end position="213"/>
    </location>
</feature>
<feature type="region of interest" description="Disordered" evidence="1">
    <location>
        <begin position="632"/>
        <end position="707"/>
    </location>
</feature>
<keyword evidence="2" id="KW-0812">Transmembrane</keyword>
<evidence type="ECO:0000259" key="4">
    <source>
        <dbReference type="Pfam" id="PF14364"/>
    </source>
</evidence>
<evidence type="ECO:0000313" key="6">
    <source>
        <dbReference type="Proteomes" id="UP000290289"/>
    </source>
</evidence>
<feature type="transmembrane region" description="Helical" evidence="2">
    <location>
        <begin position="342"/>
        <end position="361"/>
    </location>
</feature>
<evidence type="ECO:0008006" key="7">
    <source>
        <dbReference type="Google" id="ProtNLM"/>
    </source>
</evidence>
<evidence type="ECO:0000313" key="5">
    <source>
        <dbReference type="EMBL" id="RXH72961.1"/>
    </source>
</evidence>
<evidence type="ECO:0000256" key="1">
    <source>
        <dbReference type="SAM" id="MobiDB-lite"/>
    </source>
</evidence>
<feature type="region of interest" description="Disordered" evidence="1">
    <location>
        <begin position="44"/>
        <end position="65"/>
    </location>
</feature>
<dbReference type="Pfam" id="PF14364">
    <property type="entry name" value="DUF4408"/>
    <property type="match status" value="1"/>
</dbReference>
<sequence>MFEESVTSLPSIWASINSWFTPTVLFLLLNVMIGTIAIASNLGSTQKQQDPQQHQNNHQGGGLARSPSMLQRLKSINLYQYRSPEPHAGTFEQHPETTEATHYAFKHTHELEQPPLTRSPSLLQRLKSINFYPSQPPAAAAPPHKTHEPESNFEQAPEHDEFPDDDLFEEHEHPEPETPDFSEAGDTQSSLEEVFSQLKPLQDHHVSRTKSDTKPASGEVPAKLPKKMKKSASSKSAFAHFQEDDVAEIRRPATMRERKVAKAAEDDDEVDAKADDFINKFKNQLKLQRLDSIIRYKGMITRGSENPCGFWGVVEGVVAGIWYGMVWMATQQLAIRGKRRRIWGGALLCWVLLMLVTPKISHSPKHHLYADMRNFVGVPSTLNVITNFPFLVVGVLGFVLCVQGGLFNISLPGEVWGWALFYAGMAGLAFGSAYYHLKPDDSRVTWDTLPVNSELQMMIAYSSLFSSFIVERVGERIGLSCLFALLFIAFLSIAYDRTYNDIRLSMMFQLIPCMAIPAMSFVFPPKYTHSRYWLWAAGVYLLAKFESVADGKIYHANRFIISGHSLGHLCLVMVPVLLSIMLMNRNIKCQRYSNPSLLTLCEVEASPTPPPGPTFFWVLHFLSVLILLTPPSSSLSKTSQCPQQSRTTSLKSKSNPFLTMTDRVYPSSKPTTNGGAAAATTTGTAANPPSTKPQLRQPYRPQPQYQHHRHRRSNRNLCCCCCFWSFLILIALALLAAIAGAAVYILYRPHRPEFTLTSVRIAKLNLTTTPDFSTSHLATLFNLTLSSKNPNNHLTFSYQPFNLFLSTTRDVQIANGSIPAFTSGTKNSTFFRSVLSTSQDLDVESVKSLRSDLKKQRGVALKLEMDTKVKVSMGKLSSKKVGIRVTCQGIKGVVPKGKSPSVAAVSNSKCKVPSFVFVPLSCSLIWNPNATNKEMSAK</sequence>
<dbReference type="InterPro" id="IPR008480">
    <property type="entry name" value="DUF761_pln"/>
</dbReference>
<comment type="caution">
    <text evidence="5">The sequence shown here is derived from an EMBL/GenBank/DDBJ whole genome shotgun (WGS) entry which is preliminary data.</text>
</comment>
<keyword evidence="2" id="KW-1133">Transmembrane helix</keyword>
<feature type="compositionally biased region" description="Low complexity" evidence="1">
    <location>
        <begin position="46"/>
        <end position="58"/>
    </location>
</feature>
<dbReference type="Proteomes" id="UP000290289">
    <property type="component" value="Chromosome 15"/>
</dbReference>
<name>A0A498HUW3_MALDO</name>
<dbReference type="EMBL" id="RDQH01000341">
    <property type="protein sequence ID" value="RXH72961.1"/>
    <property type="molecule type" value="Genomic_DNA"/>
</dbReference>
<reference evidence="5 6" key="1">
    <citation type="submission" date="2018-10" db="EMBL/GenBank/DDBJ databases">
        <title>A high-quality apple genome assembly.</title>
        <authorList>
            <person name="Hu J."/>
        </authorList>
    </citation>
    <scope>NUCLEOTIDE SEQUENCE [LARGE SCALE GENOMIC DNA]</scope>
    <source>
        <strain evidence="6">cv. HFTH1</strain>
        <tissue evidence="5">Young leaf</tissue>
    </source>
</reference>
<feature type="compositionally biased region" description="Polar residues" evidence="1">
    <location>
        <begin position="640"/>
        <end position="658"/>
    </location>
</feature>
<organism evidence="5 6">
    <name type="scientific">Malus domestica</name>
    <name type="common">Apple</name>
    <name type="synonym">Pyrus malus</name>
    <dbReference type="NCBI Taxonomy" id="3750"/>
    <lineage>
        <taxon>Eukaryota</taxon>
        <taxon>Viridiplantae</taxon>
        <taxon>Streptophyta</taxon>
        <taxon>Embryophyta</taxon>
        <taxon>Tracheophyta</taxon>
        <taxon>Spermatophyta</taxon>
        <taxon>Magnoliopsida</taxon>
        <taxon>eudicotyledons</taxon>
        <taxon>Gunneridae</taxon>
        <taxon>Pentapetalae</taxon>
        <taxon>rosids</taxon>
        <taxon>fabids</taxon>
        <taxon>Rosales</taxon>
        <taxon>Rosaceae</taxon>
        <taxon>Amygdaloideae</taxon>
        <taxon>Maleae</taxon>
        <taxon>Malus</taxon>
    </lineage>
</organism>
<feature type="compositionally biased region" description="Basic and acidic residues" evidence="1">
    <location>
        <begin position="145"/>
        <end position="160"/>
    </location>
</feature>
<feature type="domain" description="DUF4408" evidence="4">
    <location>
        <begin position="10"/>
        <end position="40"/>
    </location>
</feature>
<dbReference type="PANTHER" id="PTHR34368">
    <property type="entry name" value="OS01G0962200 PROTEIN"/>
    <property type="match status" value="1"/>
</dbReference>
<evidence type="ECO:0000259" key="3">
    <source>
        <dbReference type="Pfam" id="PF03168"/>
    </source>
</evidence>
<feature type="domain" description="Late embryogenesis abundant protein LEA-2 subgroup" evidence="3">
    <location>
        <begin position="784"/>
        <end position="887"/>
    </location>
</feature>
<feature type="transmembrane region" description="Helical" evidence="2">
    <location>
        <begin position="381"/>
        <end position="403"/>
    </location>
</feature>
<feature type="transmembrane region" description="Helical" evidence="2">
    <location>
        <begin position="561"/>
        <end position="583"/>
    </location>
</feature>
<proteinExistence type="predicted"/>
<feature type="transmembrane region" description="Helical" evidence="2">
    <location>
        <begin position="415"/>
        <end position="435"/>
    </location>
</feature>
<dbReference type="Pfam" id="PF05553">
    <property type="entry name" value="DUF761"/>
    <property type="match status" value="1"/>
</dbReference>
<dbReference type="Pfam" id="PF03168">
    <property type="entry name" value="LEA_2"/>
    <property type="match status" value="1"/>
</dbReference>
<feature type="transmembrane region" description="Helical" evidence="2">
    <location>
        <begin position="507"/>
        <end position="525"/>
    </location>
</feature>
<dbReference type="PANTHER" id="PTHR34368:SF2">
    <property type="entry name" value="ALKALINE PHYTOCERAMIDASE (APHC)"/>
    <property type="match status" value="1"/>
</dbReference>
<feature type="region of interest" description="Disordered" evidence="1">
    <location>
        <begin position="202"/>
        <end position="237"/>
    </location>
</feature>
<feature type="compositionally biased region" description="Low complexity" evidence="1">
    <location>
        <begin position="671"/>
        <end position="705"/>
    </location>
</feature>
<evidence type="ECO:0000256" key="2">
    <source>
        <dbReference type="SAM" id="Phobius"/>
    </source>
</evidence>
<dbReference type="InterPro" id="IPR025520">
    <property type="entry name" value="DUF4408"/>
</dbReference>
<protein>
    <recommendedName>
        <fullName evidence="7">Late embryogenesis abundant protein LEA-2 subgroup domain-containing protein</fullName>
    </recommendedName>
</protein>
<keyword evidence="6" id="KW-1185">Reference proteome</keyword>
<feature type="transmembrane region" description="Helical" evidence="2">
    <location>
        <begin position="717"/>
        <end position="747"/>
    </location>
</feature>